<dbReference type="InterPro" id="IPR012733">
    <property type="entry name" value="HB_mOase"/>
</dbReference>
<dbReference type="InterPro" id="IPR036188">
    <property type="entry name" value="FAD/NAD-bd_sf"/>
</dbReference>
<proteinExistence type="predicted"/>
<keyword evidence="5" id="KW-0503">Monooxygenase</keyword>
<dbReference type="OrthoDB" id="8672648at2"/>
<dbReference type="EC" id="1.14.13.2" evidence="3"/>
<protein>
    <recommendedName>
        <fullName evidence="3">4-hydroxybenzoate 3-monooxygenase</fullName>
        <ecNumber evidence="3">1.14.13.2</ecNumber>
    </recommendedName>
</protein>
<dbReference type="NCBIfam" id="TIGR02360">
    <property type="entry name" value="pbenz_hydroxyl"/>
    <property type="match status" value="1"/>
</dbReference>
<dbReference type="GO" id="GO:0043639">
    <property type="term" value="P:benzoate catabolic process"/>
    <property type="evidence" value="ECO:0007669"/>
    <property type="project" value="InterPro"/>
</dbReference>
<evidence type="ECO:0000313" key="5">
    <source>
        <dbReference type="EMBL" id="PAA08352.1"/>
    </source>
</evidence>
<dbReference type="SUPFAM" id="SSF54373">
    <property type="entry name" value="FAD-linked reductases, C-terminal domain"/>
    <property type="match status" value="1"/>
</dbReference>
<dbReference type="GO" id="GO:0071949">
    <property type="term" value="F:FAD binding"/>
    <property type="evidence" value="ECO:0007669"/>
    <property type="project" value="InterPro"/>
</dbReference>
<dbReference type="GO" id="GO:0018659">
    <property type="term" value="F:4-hydroxybenzoate 3-monooxygenase activity"/>
    <property type="evidence" value="ECO:0007669"/>
    <property type="project" value="UniProtKB-UniRule"/>
</dbReference>
<dbReference type="Gene3D" id="3.30.9.10">
    <property type="entry name" value="D-Amino Acid Oxidase, subunit A, domain 2"/>
    <property type="match status" value="1"/>
</dbReference>
<reference evidence="5 6" key="1">
    <citation type="submission" date="2017-08" db="EMBL/GenBank/DDBJ databases">
        <title>Genomic and metabolic characterisation of spoilage-associated Pseudomonas species.</title>
        <authorList>
            <person name="Stanborough T."/>
            <person name="Fegan N."/>
            <person name="Powell S.M."/>
            <person name="Singh T."/>
            <person name="Tamplin M.L."/>
            <person name="Chandry P.S."/>
        </authorList>
    </citation>
    <scope>NUCLEOTIDE SEQUENCE [LARGE SCALE GENOMIC DNA]</scope>
    <source>
        <strain evidence="5 6">F1801</strain>
    </source>
</reference>
<sequence>MRTQVAIIGAGPSGLLLGQLLHNAGIDNVIIERQTGEYVLGRIRAGVLEQGMVDLLRQAGVSQRMDAEGLVHTGFELALDDRQVHIDLKGLTGGKTVMVYGQTEVTRDLMAAREAVGAQTLYSASNVQPHGMKTDAPYVTFDKEGESWRLDCDYIAGCDGFHGVARQSIPSDVLKIFERVYPFGWLGVLADTPPVNDELVYARHERGFALCSQRSASRSRYYLQVPAEEKVEDWSDQRFWAELKTRLPKALAERLVTGPSIEKSIAPLRSFVVEPMQYGRLFLLGDAAHIVPPTGAKGLNLAASDVSTLFNMLCKVYTEGRTDLLERYSEVCLRRIWKAERFSWWMTSMLHRFPDSDGFSQRIADSELAYFVDSEAGRTTIAENYVGLPYEAIE</sequence>
<dbReference type="PRINTS" id="PR00420">
    <property type="entry name" value="RNGMNOXGNASE"/>
</dbReference>
<name>A0A267A9B3_PSEFR</name>
<accession>A0A267A9B3</accession>
<dbReference type="PANTHER" id="PTHR43004">
    <property type="entry name" value="TRK SYSTEM POTASSIUM UPTAKE PROTEIN"/>
    <property type="match status" value="1"/>
</dbReference>
<organism evidence="5 6">
    <name type="scientific">Pseudomonas fragi</name>
    <dbReference type="NCBI Taxonomy" id="296"/>
    <lineage>
        <taxon>Bacteria</taxon>
        <taxon>Pseudomonadati</taxon>
        <taxon>Pseudomonadota</taxon>
        <taxon>Gammaproteobacteria</taxon>
        <taxon>Pseudomonadales</taxon>
        <taxon>Pseudomonadaceae</taxon>
        <taxon>Pseudomonas</taxon>
    </lineage>
</organism>
<dbReference type="Pfam" id="PF01494">
    <property type="entry name" value="FAD_binding_3"/>
    <property type="match status" value="1"/>
</dbReference>
<dbReference type="AlphaFoldDB" id="A0A267A9B3"/>
<dbReference type="NCBIfam" id="NF006091">
    <property type="entry name" value="PRK08243.1"/>
    <property type="match status" value="1"/>
</dbReference>
<dbReference type="EMBL" id="NQKQ01000021">
    <property type="protein sequence ID" value="PAA08352.1"/>
    <property type="molecule type" value="Genomic_DNA"/>
</dbReference>
<dbReference type="Proteomes" id="UP000215861">
    <property type="component" value="Unassembled WGS sequence"/>
</dbReference>
<evidence type="ECO:0000313" key="6">
    <source>
        <dbReference type="Proteomes" id="UP000215861"/>
    </source>
</evidence>
<comment type="caution">
    <text evidence="5">The sequence shown here is derived from an EMBL/GenBank/DDBJ whole genome shotgun (WGS) entry which is preliminary data.</text>
</comment>
<dbReference type="PANTHER" id="PTHR43004:SF3">
    <property type="entry name" value="P-HYDROXYBENZOATE HYDROXYLASE"/>
    <property type="match status" value="1"/>
</dbReference>
<evidence type="ECO:0000256" key="2">
    <source>
        <dbReference type="ARBA" id="ARBA00022827"/>
    </source>
</evidence>
<keyword evidence="5" id="KW-0560">Oxidoreductase</keyword>
<dbReference type="InterPro" id="IPR050641">
    <property type="entry name" value="RIFMO-like"/>
</dbReference>
<dbReference type="RefSeq" id="WP_095037620.1">
    <property type="nucleotide sequence ID" value="NZ_NQKQ01000021.1"/>
</dbReference>
<keyword evidence="2" id="KW-0274">FAD</keyword>
<dbReference type="InterPro" id="IPR002938">
    <property type="entry name" value="FAD-bd"/>
</dbReference>
<feature type="domain" description="FAD-binding" evidence="4">
    <location>
        <begin position="2"/>
        <end position="343"/>
    </location>
</feature>
<evidence type="ECO:0000256" key="3">
    <source>
        <dbReference type="NCBIfam" id="TIGR02360"/>
    </source>
</evidence>
<gene>
    <name evidence="5" type="primary">pobA</name>
    <name evidence="5" type="ORF">CJU81_17430</name>
</gene>
<dbReference type="SUPFAM" id="SSF51905">
    <property type="entry name" value="FAD/NAD(P)-binding domain"/>
    <property type="match status" value="1"/>
</dbReference>
<keyword evidence="1" id="KW-0285">Flavoprotein</keyword>
<evidence type="ECO:0000256" key="1">
    <source>
        <dbReference type="ARBA" id="ARBA00022630"/>
    </source>
</evidence>
<evidence type="ECO:0000259" key="4">
    <source>
        <dbReference type="Pfam" id="PF01494"/>
    </source>
</evidence>
<dbReference type="Gene3D" id="3.50.50.60">
    <property type="entry name" value="FAD/NAD(P)-binding domain"/>
    <property type="match status" value="1"/>
</dbReference>